<gene>
    <name evidence="7" type="ORF">MONBRDRAFT_16697</name>
</gene>
<keyword evidence="3" id="KW-0347">Helicase</keyword>
<dbReference type="InParanoid" id="A9UY94"/>
<dbReference type="SMART" id="SM00490">
    <property type="entry name" value="HELICc"/>
    <property type="match status" value="1"/>
</dbReference>
<dbReference type="KEGG" id="mbr:MONBRDRAFT_16697"/>
<evidence type="ECO:0000256" key="4">
    <source>
        <dbReference type="ARBA" id="ARBA00022840"/>
    </source>
</evidence>
<dbReference type="SUPFAM" id="SSF52540">
    <property type="entry name" value="P-loop containing nucleoside triphosphate hydrolases"/>
    <property type="match status" value="1"/>
</dbReference>
<evidence type="ECO:0000313" key="7">
    <source>
        <dbReference type="EMBL" id="EDQ89819.1"/>
    </source>
</evidence>
<dbReference type="Proteomes" id="UP000001357">
    <property type="component" value="Unassembled WGS sequence"/>
</dbReference>
<dbReference type="Pfam" id="PF00271">
    <property type="entry name" value="Helicase_C"/>
    <property type="match status" value="1"/>
</dbReference>
<reference evidence="7 8" key="1">
    <citation type="journal article" date="2008" name="Nature">
        <title>The genome of the choanoflagellate Monosiga brevicollis and the origin of metazoans.</title>
        <authorList>
            <consortium name="JGI Sequencing"/>
            <person name="King N."/>
            <person name="Westbrook M.J."/>
            <person name="Young S.L."/>
            <person name="Kuo A."/>
            <person name="Abedin M."/>
            <person name="Chapman J."/>
            <person name="Fairclough S."/>
            <person name="Hellsten U."/>
            <person name="Isogai Y."/>
            <person name="Letunic I."/>
            <person name="Marr M."/>
            <person name="Pincus D."/>
            <person name="Putnam N."/>
            <person name="Rokas A."/>
            <person name="Wright K.J."/>
            <person name="Zuzow R."/>
            <person name="Dirks W."/>
            <person name="Good M."/>
            <person name="Goodstein D."/>
            <person name="Lemons D."/>
            <person name="Li W."/>
            <person name="Lyons J.B."/>
            <person name="Morris A."/>
            <person name="Nichols S."/>
            <person name="Richter D.J."/>
            <person name="Salamov A."/>
            <person name="Bork P."/>
            <person name="Lim W.A."/>
            <person name="Manning G."/>
            <person name="Miller W.T."/>
            <person name="McGinnis W."/>
            <person name="Shapiro H."/>
            <person name="Tjian R."/>
            <person name="Grigoriev I.V."/>
            <person name="Rokhsar D."/>
        </authorList>
    </citation>
    <scope>NUCLEOTIDE SEQUENCE [LARGE SCALE GENOMIC DNA]</scope>
    <source>
        <strain evidence="8">MX1 / ATCC 50154</strain>
    </source>
</reference>
<dbReference type="GO" id="GO:0004386">
    <property type="term" value="F:helicase activity"/>
    <property type="evidence" value="ECO:0007669"/>
    <property type="project" value="UniProtKB-KW"/>
</dbReference>
<dbReference type="EMBL" id="CH991549">
    <property type="protein sequence ID" value="EDQ89819.1"/>
    <property type="molecule type" value="Genomic_DNA"/>
</dbReference>
<dbReference type="PANTHER" id="PTHR47961">
    <property type="entry name" value="DNA POLYMERASE THETA, PUTATIVE (AFU_ORTHOLOGUE AFUA_1G05260)-RELATED"/>
    <property type="match status" value="1"/>
</dbReference>
<name>A9UY94_MONBE</name>
<evidence type="ECO:0000259" key="5">
    <source>
        <dbReference type="PROSITE" id="PS51192"/>
    </source>
</evidence>
<evidence type="ECO:0000256" key="1">
    <source>
        <dbReference type="ARBA" id="ARBA00022741"/>
    </source>
</evidence>
<dbReference type="InterPro" id="IPR011545">
    <property type="entry name" value="DEAD/DEAH_box_helicase_dom"/>
</dbReference>
<dbReference type="CDD" id="cd18795">
    <property type="entry name" value="SF2_C_Ski2"/>
    <property type="match status" value="1"/>
</dbReference>
<dbReference type="InterPro" id="IPR027417">
    <property type="entry name" value="P-loop_NTPase"/>
</dbReference>
<dbReference type="GO" id="GO:0016787">
    <property type="term" value="F:hydrolase activity"/>
    <property type="evidence" value="ECO:0007669"/>
    <property type="project" value="UniProtKB-KW"/>
</dbReference>
<dbReference type="PANTHER" id="PTHR47961:SF12">
    <property type="entry name" value="HELICASE POLQ-LIKE"/>
    <property type="match status" value="1"/>
</dbReference>
<keyword evidence="2" id="KW-0378">Hydrolase</keyword>
<protein>
    <submittedName>
        <fullName evidence="7">Uncharacterized protein</fullName>
    </submittedName>
</protein>
<dbReference type="eggNOG" id="KOG0950">
    <property type="taxonomic scope" value="Eukaryota"/>
</dbReference>
<dbReference type="AlphaFoldDB" id="A9UY94"/>
<sequence length="438" mass="48699">MGITKLYPWQCHCLRELRAGHNLLYSVPTSGGKTLVAELWALHNVLVRRRDVLFMVPYVSLVHERAMALEQLALRLQRDERPPFCVELYAGAAGKVPPLNRRERRSIFVATYEKATALLSFCIQDRSINRFGLVVVDEVHMIGAAGHRGASLEVSLSILAALAPTTRLQLTAMSATISNASQLARFLRAKLHQDVTRPVDLHEHVVVDGVITPLAQFIQVPAATTQCLGRRIIPRVRESRHSEDVQTIASLMRRHEGQTLVFLRTRRGCEAMAQQVAQLQCQDASLPLQPSPACAQLFLDEEVTFDARIPLHALLVQRLAFHHAGLSLEDRALVEAAYRRNLVDALFCTTTLAAGVNLPARTVILKDLQTGMRRVTKGDYQQMIGRAGRTGLAQAGDAYLILSATQVRTRSGLPPHSSLMVFHIFSIDWHGFSTVMHD</sequence>
<feature type="domain" description="Helicase C-terminal" evidence="6">
    <location>
        <begin position="247"/>
        <end position="438"/>
    </location>
</feature>
<evidence type="ECO:0000256" key="2">
    <source>
        <dbReference type="ARBA" id="ARBA00022801"/>
    </source>
</evidence>
<dbReference type="InterPro" id="IPR050474">
    <property type="entry name" value="Hel308_SKI2-like"/>
</dbReference>
<dbReference type="GeneID" id="5890458"/>
<evidence type="ECO:0000313" key="8">
    <source>
        <dbReference type="Proteomes" id="UP000001357"/>
    </source>
</evidence>
<dbReference type="InterPro" id="IPR001650">
    <property type="entry name" value="Helicase_C-like"/>
</dbReference>
<dbReference type="FunFam" id="3.40.50.300:FF:003787">
    <property type="entry name" value="ATP-dependent DNA helicase Hel308"/>
    <property type="match status" value="1"/>
</dbReference>
<dbReference type="SMART" id="SM00487">
    <property type="entry name" value="DEXDc"/>
    <property type="match status" value="1"/>
</dbReference>
<dbReference type="PROSITE" id="PS51194">
    <property type="entry name" value="HELICASE_CTER"/>
    <property type="match status" value="1"/>
</dbReference>
<dbReference type="STRING" id="81824.A9UY94"/>
<evidence type="ECO:0000256" key="3">
    <source>
        <dbReference type="ARBA" id="ARBA00022806"/>
    </source>
</evidence>
<dbReference type="InterPro" id="IPR014001">
    <property type="entry name" value="Helicase_ATP-bd"/>
</dbReference>
<dbReference type="Pfam" id="PF00270">
    <property type="entry name" value="DEAD"/>
    <property type="match status" value="1"/>
</dbReference>
<proteinExistence type="predicted"/>
<dbReference type="OMA" id="EMENICE"/>
<dbReference type="PROSITE" id="PS51192">
    <property type="entry name" value="HELICASE_ATP_BIND_1"/>
    <property type="match status" value="1"/>
</dbReference>
<dbReference type="GO" id="GO:0003676">
    <property type="term" value="F:nucleic acid binding"/>
    <property type="evidence" value="ECO:0007669"/>
    <property type="project" value="InterPro"/>
</dbReference>
<feature type="domain" description="Helicase ATP-binding" evidence="5">
    <location>
        <begin position="14"/>
        <end position="195"/>
    </location>
</feature>
<dbReference type="GO" id="GO:0005524">
    <property type="term" value="F:ATP binding"/>
    <property type="evidence" value="ECO:0007669"/>
    <property type="project" value="UniProtKB-KW"/>
</dbReference>
<dbReference type="Gene3D" id="3.40.50.300">
    <property type="entry name" value="P-loop containing nucleotide triphosphate hydrolases"/>
    <property type="match status" value="2"/>
</dbReference>
<accession>A9UY94</accession>
<organism evidence="7 8">
    <name type="scientific">Monosiga brevicollis</name>
    <name type="common">Choanoflagellate</name>
    <dbReference type="NCBI Taxonomy" id="81824"/>
    <lineage>
        <taxon>Eukaryota</taxon>
        <taxon>Choanoflagellata</taxon>
        <taxon>Craspedida</taxon>
        <taxon>Salpingoecidae</taxon>
        <taxon>Monosiga</taxon>
    </lineage>
</organism>
<keyword evidence="4" id="KW-0067">ATP-binding</keyword>
<keyword evidence="8" id="KW-1185">Reference proteome</keyword>
<keyword evidence="1" id="KW-0547">Nucleotide-binding</keyword>
<dbReference type="RefSeq" id="XP_001745241.1">
    <property type="nucleotide sequence ID" value="XM_001745189.1"/>
</dbReference>
<evidence type="ECO:0000259" key="6">
    <source>
        <dbReference type="PROSITE" id="PS51194"/>
    </source>
</evidence>